<sequence>MHQATPTRKAIAAPSRSALAFAALIGGNVALAFGPWFVRMADVGPVAAGFWRISLAAPLLLLLARATGSRPFAQSRGLGWVLFASGLLFAGDLATWHVGIHHTKLANATLFGNNASLIFPIYGFIVARAWPTRTQGAALLLALVGAVVLLGRSAEVSPENLLGDVFCLVAGLLYAAYFILMARARTRMQPLPALALSSLAAGPPLLIAALALGEPIMPQHWMPLLALALASQVLGQGLMIFALGQLTPLVIGIALLTQPIVAAAIGWVIYGERLGAIDLFGAALVAIALVLVRRSSGGDREAT</sequence>
<protein>
    <submittedName>
        <fullName evidence="3">DMT family transporter</fullName>
    </submittedName>
</protein>
<feature type="transmembrane region" description="Helical" evidence="1">
    <location>
        <begin position="78"/>
        <end position="99"/>
    </location>
</feature>
<feature type="transmembrane region" description="Helical" evidence="1">
    <location>
        <begin position="18"/>
        <end position="37"/>
    </location>
</feature>
<evidence type="ECO:0000259" key="2">
    <source>
        <dbReference type="Pfam" id="PF00892"/>
    </source>
</evidence>
<dbReference type="Pfam" id="PF00892">
    <property type="entry name" value="EamA"/>
    <property type="match status" value="2"/>
</dbReference>
<evidence type="ECO:0000313" key="3">
    <source>
        <dbReference type="EMBL" id="MCW6537251.1"/>
    </source>
</evidence>
<dbReference type="InterPro" id="IPR000620">
    <property type="entry name" value="EamA_dom"/>
</dbReference>
<keyword evidence="1" id="KW-0812">Transmembrane</keyword>
<feature type="domain" description="EamA" evidence="2">
    <location>
        <begin position="23"/>
        <end position="150"/>
    </location>
</feature>
<feature type="transmembrane region" description="Helical" evidence="1">
    <location>
        <begin position="250"/>
        <end position="270"/>
    </location>
</feature>
<dbReference type="AlphaFoldDB" id="A0AA41ZIE6"/>
<dbReference type="PANTHER" id="PTHR22911:SF76">
    <property type="entry name" value="EAMA DOMAIN-CONTAINING PROTEIN"/>
    <property type="match status" value="1"/>
</dbReference>
<dbReference type="EMBL" id="JANFAV010000020">
    <property type="protein sequence ID" value="MCW6537251.1"/>
    <property type="molecule type" value="Genomic_DNA"/>
</dbReference>
<feature type="transmembrane region" description="Helical" evidence="1">
    <location>
        <begin position="137"/>
        <end position="154"/>
    </location>
</feature>
<accession>A0AA41ZIE6</accession>
<evidence type="ECO:0000256" key="1">
    <source>
        <dbReference type="SAM" id="Phobius"/>
    </source>
</evidence>
<feature type="transmembrane region" description="Helical" evidence="1">
    <location>
        <begin position="224"/>
        <end position="243"/>
    </location>
</feature>
<comment type="caution">
    <text evidence="3">The sequence shown here is derived from an EMBL/GenBank/DDBJ whole genome shotgun (WGS) entry which is preliminary data.</text>
</comment>
<dbReference type="RefSeq" id="WP_265271179.1">
    <property type="nucleotide sequence ID" value="NZ_JANFAU010000007.1"/>
</dbReference>
<dbReference type="GO" id="GO:0016020">
    <property type="term" value="C:membrane"/>
    <property type="evidence" value="ECO:0007669"/>
    <property type="project" value="InterPro"/>
</dbReference>
<feature type="transmembrane region" description="Helical" evidence="1">
    <location>
        <begin position="192"/>
        <end position="212"/>
    </location>
</feature>
<keyword evidence="1" id="KW-1133">Transmembrane helix</keyword>
<keyword evidence="4" id="KW-1185">Reference proteome</keyword>
<evidence type="ECO:0000313" key="4">
    <source>
        <dbReference type="Proteomes" id="UP001165565"/>
    </source>
</evidence>
<feature type="transmembrane region" description="Helical" evidence="1">
    <location>
        <begin position="105"/>
        <end position="125"/>
    </location>
</feature>
<dbReference type="SUPFAM" id="SSF103481">
    <property type="entry name" value="Multidrug resistance efflux transporter EmrE"/>
    <property type="match status" value="2"/>
</dbReference>
<gene>
    <name evidence="3" type="ORF">NEE01_20935</name>
</gene>
<keyword evidence="1" id="KW-0472">Membrane</keyword>
<organism evidence="3 4">
    <name type="scientific">Sphingomonas lycopersici</name>
    <dbReference type="NCBI Taxonomy" id="2951807"/>
    <lineage>
        <taxon>Bacteria</taxon>
        <taxon>Pseudomonadati</taxon>
        <taxon>Pseudomonadota</taxon>
        <taxon>Alphaproteobacteria</taxon>
        <taxon>Sphingomonadales</taxon>
        <taxon>Sphingomonadaceae</taxon>
        <taxon>Sphingomonas</taxon>
    </lineage>
</organism>
<dbReference type="InterPro" id="IPR037185">
    <property type="entry name" value="EmrE-like"/>
</dbReference>
<dbReference type="Proteomes" id="UP001165565">
    <property type="component" value="Unassembled WGS sequence"/>
</dbReference>
<feature type="domain" description="EamA" evidence="2">
    <location>
        <begin position="162"/>
        <end position="292"/>
    </location>
</feature>
<reference evidence="3" key="1">
    <citation type="submission" date="2022-06" db="EMBL/GenBank/DDBJ databases">
        <title>Sphingomonas sp. nov. isolated from rhizosphere soil of tomato.</title>
        <authorList>
            <person name="Dong H."/>
            <person name="Gao R."/>
        </authorList>
    </citation>
    <scope>NUCLEOTIDE SEQUENCE</scope>
    <source>
        <strain evidence="3">MMSM24</strain>
    </source>
</reference>
<proteinExistence type="predicted"/>
<feature type="transmembrane region" description="Helical" evidence="1">
    <location>
        <begin position="49"/>
        <end position="66"/>
    </location>
</feature>
<feature type="transmembrane region" description="Helical" evidence="1">
    <location>
        <begin position="160"/>
        <end position="180"/>
    </location>
</feature>
<dbReference type="PANTHER" id="PTHR22911">
    <property type="entry name" value="ACYL-MALONYL CONDENSING ENZYME-RELATED"/>
    <property type="match status" value="1"/>
</dbReference>
<feature type="transmembrane region" description="Helical" evidence="1">
    <location>
        <begin position="276"/>
        <end position="292"/>
    </location>
</feature>
<name>A0AA41ZIE6_9SPHN</name>